<evidence type="ECO:0000313" key="1">
    <source>
        <dbReference type="EMBL" id="MCR8874536.1"/>
    </source>
</evidence>
<dbReference type="Proteomes" id="UP001204579">
    <property type="component" value="Unassembled WGS sequence"/>
</dbReference>
<comment type="caution">
    <text evidence="1">The sequence shown here is derived from an EMBL/GenBank/DDBJ whole genome shotgun (WGS) entry which is preliminary data.</text>
</comment>
<proteinExistence type="predicted"/>
<reference evidence="1 2" key="1">
    <citation type="submission" date="2022-08" db="EMBL/GenBank/DDBJ databases">
        <authorList>
            <person name="Zeman M."/>
            <person name="Kubasova T."/>
        </authorList>
    </citation>
    <scope>NUCLEOTIDE SEQUENCE [LARGE SCALE GENOMIC DNA]</scope>
    <source>
        <strain evidence="1 2">ET62</strain>
    </source>
</reference>
<protein>
    <submittedName>
        <fullName evidence="1">Uncharacterized protein</fullName>
    </submittedName>
</protein>
<dbReference type="AlphaFoldDB" id="A0AAW5N152"/>
<dbReference type="EMBL" id="JANRHJ010000012">
    <property type="protein sequence ID" value="MCR8874536.1"/>
    <property type="molecule type" value="Genomic_DNA"/>
</dbReference>
<name>A0AAW5N152_9BACT</name>
<evidence type="ECO:0000313" key="2">
    <source>
        <dbReference type="Proteomes" id="UP001204579"/>
    </source>
</evidence>
<accession>A0AAW5N152</accession>
<organism evidence="1 2">
    <name type="scientific">Phocaeicola barnesiae</name>
    <dbReference type="NCBI Taxonomy" id="376804"/>
    <lineage>
        <taxon>Bacteria</taxon>
        <taxon>Pseudomonadati</taxon>
        <taxon>Bacteroidota</taxon>
        <taxon>Bacteroidia</taxon>
        <taxon>Bacteroidales</taxon>
        <taxon>Bacteroidaceae</taxon>
        <taxon>Phocaeicola</taxon>
    </lineage>
</organism>
<keyword evidence="2" id="KW-1185">Reference proteome</keyword>
<gene>
    <name evidence="1" type="ORF">NW209_11000</name>
</gene>
<sequence>MGIETFKINTLYRGIALEGNCRIIPYSTYSITMEKPCKGLSKSAYFRNGFTMENIMGRIKWELGQLYEQHQNILYGYDKYKKLWTEWKQYDSQLQASIEESIALKEEADAETLAFLDFHIGMLKRDGIERFYELMEKYGIKPLSLSPSVLETSIGLIEKEFCNRML</sequence>
<dbReference type="RefSeq" id="WP_258335984.1">
    <property type="nucleotide sequence ID" value="NZ_JANRHJ010000012.1"/>
</dbReference>